<dbReference type="GO" id="GO:0009103">
    <property type="term" value="P:lipopolysaccharide biosynthetic process"/>
    <property type="evidence" value="ECO:0007669"/>
    <property type="project" value="TreeGrafter"/>
</dbReference>
<dbReference type="OrthoDB" id="6713581at2"/>
<reference evidence="4 5" key="1">
    <citation type="submission" date="2019-11" db="EMBL/GenBank/DDBJ databases">
        <authorList>
            <person name="Li J."/>
        </authorList>
    </citation>
    <scope>NUCLEOTIDE SEQUENCE [LARGE SCALE GENOMIC DNA]</scope>
    <source>
        <strain evidence="4 5">J4</strain>
    </source>
</reference>
<organism evidence="4 5">
    <name type="scientific">Salinibacillus xinjiangensis</name>
    <dbReference type="NCBI Taxonomy" id="1229268"/>
    <lineage>
        <taxon>Bacteria</taxon>
        <taxon>Bacillati</taxon>
        <taxon>Bacillota</taxon>
        <taxon>Bacilli</taxon>
        <taxon>Bacillales</taxon>
        <taxon>Bacillaceae</taxon>
        <taxon>Salinibacillus</taxon>
    </lineage>
</organism>
<evidence type="ECO:0000256" key="1">
    <source>
        <dbReference type="ARBA" id="ARBA00022679"/>
    </source>
</evidence>
<dbReference type="PANTHER" id="PTHR46401">
    <property type="entry name" value="GLYCOSYLTRANSFERASE WBBK-RELATED"/>
    <property type="match status" value="1"/>
</dbReference>
<dbReference type="GO" id="GO:0016757">
    <property type="term" value="F:glycosyltransferase activity"/>
    <property type="evidence" value="ECO:0007669"/>
    <property type="project" value="InterPro"/>
</dbReference>
<protein>
    <submittedName>
        <fullName evidence="4">Glycosyltransferase</fullName>
    </submittedName>
</protein>
<dbReference type="InterPro" id="IPR055259">
    <property type="entry name" value="YkvP/CgeB_Glyco_trans-like"/>
</dbReference>
<dbReference type="Gene3D" id="3.40.50.2000">
    <property type="entry name" value="Glycogen Phosphorylase B"/>
    <property type="match status" value="2"/>
</dbReference>
<feature type="domain" description="Spore protein YkvP/CgeB glycosyl transferase-like" evidence="3">
    <location>
        <begin position="223"/>
        <end position="375"/>
    </location>
</feature>
<dbReference type="InterPro" id="IPR001296">
    <property type="entry name" value="Glyco_trans_1"/>
</dbReference>
<dbReference type="SUPFAM" id="SSF53756">
    <property type="entry name" value="UDP-Glycosyltransferase/glycogen phosphorylase"/>
    <property type="match status" value="2"/>
</dbReference>
<dbReference type="RefSeq" id="WP_153727034.1">
    <property type="nucleotide sequence ID" value="NZ_WJNH01000001.1"/>
</dbReference>
<dbReference type="Proteomes" id="UP000480185">
    <property type="component" value="Unassembled WGS sequence"/>
</dbReference>
<name>A0A6G1X265_9BACI</name>
<proteinExistence type="predicted"/>
<dbReference type="Pfam" id="PF13524">
    <property type="entry name" value="Glyco_trans_1_2"/>
    <property type="match status" value="1"/>
</dbReference>
<dbReference type="AlphaFoldDB" id="A0A6G1X265"/>
<gene>
    <name evidence="4" type="ORF">GH754_01920</name>
</gene>
<evidence type="ECO:0000259" key="3">
    <source>
        <dbReference type="Pfam" id="PF13524"/>
    </source>
</evidence>
<dbReference type="EMBL" id="WJNH01000001">
    <property type="protein sequence ID" value="MRG85081.1"/>
    <property type="molecule type" value="Genomic_DNA"/>
</dbReference>
<keyword evidence="5" id="KW-1185">Reference proteome</keyword>
<dbReference type="Pfam" id="PF00534">
    <property type="entry name" value="Glycos_transf_1"/>
    <property type="match status" value="1"/>
</dbReference>
<feature type="domain" description="Glycosyl transferase family 1" evidence="2">
    <location>
        <begin position="536"/>
        <end position="706"/>
    </location>
</feature>
<dbReference type="PANTHER" id="PTHR46401:SF2">
    <property type="entry name" value="GLYCOSYLTRANSFERASE WBBK-RELATED"/>
    <property type="match status" value="1"/>
</dbReference>
<evidence type="ECO:0000313" key="4">
    <source>
        <dbReference type="EMBL" id="MRG85081.1"/>
    </source>
</evidence>
<keyword evidence="1 4" id="KW-0808">Transferase</keyword>
<evidence type="ECO:0000313" key="5">
    <source>
        <dbReference type="Proteomes" id="UP000480185"/>
    </source>
</evidence>
<evidence type="ECO:0000259" key="2">
    <source>
        <dbReference type="Pfam" id="PF00534"/>
    </source>
</evidence>
<accession>A0A6G1X265</accession>
<sequence length="732" mass="86505">MDQTRLNVLIYGDVNANIIDGSSIWLSSISETLAQFEDTKVNILLKFPVVRKAVLNNLFDYNNVEMVDPFSQGLAKKKNKSYLSATLAAEIIDELDQENHYDLVIIRGYNIAKEISQVYKISHKTIFYLTDFPQEREKVTKEDMIYLSTLYNNSAALGCQTPRLIEYFQSLLNIEQNDKFLYVPPMIPNQERNIKEFNNNNNTLIYAGKFSPLWRVPDMFRVVDSMDEENLKFVVIGDKFHNYPFQYNYKYNVERILNESEKILWKKGLTRKEVQTEIQQSDLGVSWRHEALDESMELSTKVLEFGINGKPVILNRNKLHESIYGPDYPLYANSKREFEEKIKLAFTNPEVYRHAAKVVYNVSQNHTFKKVAEHLRPRLMEIANNTKEFKVINERLFDKIRLLFAGHDLKFAQMIIDYFSAHNDYIVKIDQWDGHNTHDESLSEELLNWADVIVAEWGLGNAVWYSNRISENQKMIIRMHLQEKNTEYPKETKWNSVNNIVFIAQGIKNDIYETFPFIPEEKAKIIHNLVDTEKLDKPKLPDSNFNIGMQGICPSRKRLDLSLEIFEKLWEQDKRYNLIVKGKLPIEYKWLWARTAEREYYTELFTRINSSPWKDSVIFEGWGDISEWYQKIGFVLSPSDFESFHLAVAEGMAARTIPVIRDWDGAEFIYEDKYIYHDTEEAVDFIKQFNSFSEETQNEWRENARNFILNHYEKYMLCEKWDHLIKEVYNKQ</sequence>
<comment type="caution">
    <text evidence="4">The sequence shown here is derived from an EMBL/GenBank/DDBJ whole genome shotgun (WGS) entry which is preliminary data.</text>
</comment>